<dbReference type="PANTHER" id="PTHR46112">
    <property type="entry name" value="AMINOPEPTIDASE"/>
    <property type="match status" value="1"/>
</dbReference>
<dbReference type="PANTHER" id="PTHR46112:SF3">
    <property type="entry name" value="AMINOPEPTIDASE YPDF"/>
    <property type="match status" value="1"/>
</dbReference>
<evidence type="ECO:0000259" key="1">
    <source>
        <dbReference type="Pfam" id="PF00557"/>
    </source>
</evidence>
<proteinExistence type="predicted"/>
<dbReference type="AlphaFoldDB" id="A0A6J6EBZ1"/>
<sequence length="381" mass="40256">MSGHSIVSAPGADAAVFADRIERTRRAMREQGIDVTLLSVGLDMPYLTGYHAMPLERLTMLVLPVDGDATLVVPRLEAPRVNHLPGVFDMAPWGETEDPVALTASLVMASSSARTVAIGDTMWARFLVDLMPLLPGSTYRRAVEVLGPIRMRKDAAEIAALKAAGAAADRVAAQLHGGEIDLVGRTEAQVSADISARLLAEGHDVVNFAIVAAGENAASPHHHPGSRVIRRGEIVLCDFGGTMNGYCSDITRCVHLGPVPGDIAEAYAVLKEAEAAGVRAATVGTPCEDVDRAARAVIDGAGFGEYFIHRTGHGIGMDAHEDPYMVSGNTLPLEAGHAFSVEPGIYVAGKWGMRLEDIVVATTDGPDPMNHANHDLVVLDV</sequence>
<gene>
    <name evidence="3" type="ORF">UFOPK1722_00571</name>
</gene>
<feature type="domain" description="Creatinase N-terminal" evidence="2">
    <location>
        <begin position="20"/>
        <end position="123"/>
    </location>
</feature>
<dbReference type="Pfam" id="PF01321">
    <property type="entry name" value="Creatinase_N"/>
    <property type="match status" value="1"/>
</dbReference>
<dbReference type="Gene3D" id="3.40.350.10">
    <property type="entry name" value="Creatinase/prolidase N-terminal domain"/>
    <property type="match status" value="1"/>
</dbReference>
<organism evidence="3">
    <name type="scientific">freshwater metagenome</name>
    <dbReference type="NCBI Taxonomy" id="449393"/>
    <lineage>
        <taxon>unclassified sequences</taxon>
        <taxon>metagenomes</taxon>
        <taxon>ecological metagenomes</taxon>
    </lineage>
</organism>
<dbReference type="SUPFAM" id="SSF53092">
    <property type="entry name" value="Creatinase/prolidase N-terminal domain"/>
    <property type="match status" value="1"/>
</dbReference>
<dbReference type="EMBL" id="CAEZTS010000036">
    <property type="protein sequence ID" value="CAB4573961.1"/>
    <property type="molecule type" value="Genomic_DNA"/>
</dbReference>
<dbReference type="InterPro" id="IPR000587">
    <property type="entry name" value="Creatinase_N"/>
</dbReference>
<evidence type="ECO:0000259" key="2">
    <source>
        <dbReference type="Pfam" id="PF01321"/>
    </source>
</evidence>
<accession>A0A6J6EBZ1</accession>
<protein>
    <submittedName>
        <fullName evidence="3">Unannotated protein</fullName>
    </submittedName>
</protein>
<dbReference type="Gene3D" id="3.90.230.10">
    <property type="entry name" value="Creatinase/methionine aminopeptidase superfamily"/>
    <property type="match status" value="1"/>
</dbReference>
<dbReference type="Pfam" id="PF00557">
    <property type="entry name" value="Peptidase_M24"/>
    <property type="match status" value="1"/>
</dbReference>
<dbReference type="InterPro" id="IPR036005">
    <property type="entry name" value="Creatinase/aminopeptidase-like"/>
</dbReference>
<dbReference type="InterPro" id="IPR050659">
    <property type="entry name" value="Peptidase_M24B"/>
</dbReference>
<reference evidence="3" key="1">
    <citation type="submission" date="2020-05" db="EMBL/GenBank/DDBJ databases">
        <authorList>
            <person name="Chiriac C."/>
            <person name="Salcher M."/>
            <person name="Ghai R."/>
            <person name="Kavagutti S V."/>
        </authorList>
    </citation>
    <scope>NUCLEOTIDE SEQUENCE</scope>
</reference>
<feature type="domain" description="Peptidase M24" evidence="1">
    <location>
        <begin position="160"/>
        <end position="362"/>
    </location>
</feature>
<evidence type="ECO:0000313" key="3">
    <source>
        <dbReference type="EMBL" id="CAB4573961.1"/>
    </source>
</evidence>
<name>A0A6J6EBZ1_9ZZZZ</name>
<dbReference type="SUPFAM" id="SSF55920">
    <property type="entry name" value="Creatinase/aminopeptidase"/>
    <property type="match status" value="1"/>
</dbReference>
<dbReference type="InterPro" id="IPR029149">
    <property type="entry name" value="Creatin/AminoP/Spt16_N"/>
</dbReference>
<dbReference type="InterPro" id="IPR000994">
    <property type="entry name" value="Pept_M24"/>
</dbReference>